<evidence type="ECO:0008006" key="2">
    <source>
        <dbReference type="Google" id="ProtNLM"/>
    </source>
</evidence>
<evidence type="ECO:0000313" key="1">
    <source>
        <dbReference type="EMBL" id="KKM72142.1"/>
    </source>
</evidence>
<comment type="caution">
    <text evidence="1">The sequence shown here is derived from an EMBL/GenBank/DDBJ whole genome shotgun (WGS) entry which is preliminary data.</text>
</comment>
<name>A0A0F9MSD2_9ZZZZ</name>
<gene>
    <name evidence="1" type="ORF">LCGC14_1423440</name>
</gene>
<dbReference type="InterPro" id="IPR050179">
    <property type="entry name" value="Trans_hexapeptide_repeat"/>
</dbReference>
<dbReference type="Gene3D" id="2.160.10.10">
    <property type="entry name" value="Hexapeptide repeat proteins"/>
    <property type="match status" value="1"/>
</dbReference>
<organism evidence="1">
    <name type="scientific">marine sediment metagenome</name>
    <dbReference type="NCBI Taxonomy" id="412755"/>
    <lineage>
        <taxon>unclassified sequences</taxon>
        <taxon>metagenomes</taxon>
        <taxon>ecological metagenomes</taxon>
    </lineage>
</organism>
<dbReference type="Pfam" id="PF14602">
    <property type="entry name" value="Hexapep_2"/>
    <property type="match status" value="2"/>
</dbReference>
<protein>
    <recommendedName>
        <fullName evidence="2">UDP-3-O-[3-hydroxymyristoyl] glucosamine N-acyltransferase non-repeat region domain-containing protein</fullName>
    </recommendedName>
</protein>
<dbReference type="AlphaFoldDB" id="A0A0F9MSD2"/>
<dbReference type="Pfam" id="PF00132">
    <property type="entry name" value="Hexapep"/>
    <property type="match status" value="1"/>
</dbReference>
<dbReference type="InterPro" id="IPR011004">
    <property type="entry name" value="Trimer_LpxA-like_sf"/>
</dbReference>
<accession>A0A0F9MSD2</accession>
<dbReference type="PANTHER" id="PTHR43300:SF10">
    <property type="entry name" value="2,3,4,5-TETRAHYDROPYRIDINE-2,6-DICARBOXYLATE N-ACETYLTRANSFERASE"/>
    <property type="match status" value="1"/>
</dbReference>
<dbReference type="CDD" id="cd03358">
    <property type="entry name" value="LbH_WxcM_N_like"/>
    <property type="match status" value="1"/>
</dbReference>
<reference evidence="1" key="1">
    <citation type="journal article" date="2015" name="Nature">
        <title>Complex archaea that bridge the gap between prokaryotes and eukaryotes.</title>
        <authorList>
            <person name="Spang A."/>
            <person name="Saw J.H."/>
            <person name="Jorgensen S.L."/>
            <person name="Zaremba-Niedzwiedzka K."/>
            <person name="Martijn J."/>
            <person name="Lind A.E."/>
            <person name="van Eijk R."/>
            <person name="Schleper C."/>
            <person name="Guy L."/>
            <person name="Ettema T.J."/>
        </authorList>
    </citation>
    <scope>NUCLEOTIDE SEQUENCE</scope>
</reference>
<dbReference type="InterPro" id="IPR001451">
    <property type="entry name" value="Hexapep"/>
</dbReference>
<dbReference type="SUPFAM" id="SSF51161">
    <property type="entry name" value="Trimeric LpxA-like enzymes"/>
    <property type="match status" value="1"/>
</dbReference>
<dbReference type="EMBL" id="LAZR01009522">
    <property type="protein sequence ID" value="KKM72142.1"/>
    <property type="molecule type" value="Genomic_DNA"/>
</dbReference>
<proteinExistence type="predicted"/>
<sequence length="144" mass="15315">MVGIINVNIGNKTIISEPCNLYGCSIGDNCFVGPFVEIQRNASIDNGTRVSSHTFICENVHIGKNCFIGHGVMFTNDKFHGKRPVEYLRTDIGNNVRIGSGSVLLPVKVGDGAVIGAGSVVTKDVPVGSIVYGNPARVQNNVEI</sequence>
<dbReference type="PANTHER" id="PTHR43300">
    <property type="entry name" value="ACETYLTRANSFERASE"/>
    <property type="match status" value="1"/>
</dbReference>